<name>A0ABS7DKR0_9FIRM</name>
<dbReference type="InterPro" id="IPR036388">
    <property type="entry name" value="WH-like_DNA-bd_sf"/>
</dbReference>
<sequence>MVTDGHITEKDCPMLYTLSVAGGKWKWVILFIISEHKVIRYGELKGKLPSIAHKTLSQQLKELESCDIIHREQYNQVPPKVEYSLTARGKTLIPILRLMSQWGKENRDLGEI</sequence>
<keyword evidence="3" id="KW-0804">Transcription</keyword>
<dbReference type="Gene3D" id="1.10.10.10">
    <property type="entry name" value="Winged helix-like DNA-binding domain superfamily/Winged helix DNA-binding domain"/>
    <property type="match status" value="1"/>
</dbReference>
<evidence type="ECO:0000313" key="5">
    <source>
        <dbReference type="EMBL" id="MBW7571879.1"/>
    </source>
</evidence>
<dbReference type="InterPro" id="IPR036390">
    <property type="entry name" value="WH_DNA-bd_sf"/>
</dbReference>
<dbReference type="SUPFAM" id="SSF46785">
    <property type="entry name" value="Winged helix' DNA-binding domain"/>
    <property type="match status" value="1"/>
</dbReference>
<reference evidence="5 6" key="1">
    <citation type="submission" date="2021-03" db="EMBL/GenBank/DDBJ databases">
        <title>Caproiciproducens sp. nov. isolated from feces of cow.</title>
        <authorList>
            <person name="Choi J.-Y."/>
        </authorList>
    </citation>
    <scope>NUCLEOTIDE SEQUENCE [LARGE SCALE GENOMIC DNA]</scope>
    <source>
        <strain evidence="5 6">AGMB10547</strain>
    </source>
</reference>
<dbReference type="PANTHER" id="PTHR33204:SF29">
    <property type="entry name" value="TRANSCRIPTIONAL REGULATOR"/>
    <property type="match status" value="1"/>
</dbReference>
<comment type="caution">
    <text evidence="5">The sequence shown here is derived from an EMBL/GenBank/DDBJ whole genome shotgun (WGS) entry which is preliminary data.</text>
</comment>
<dbReference type="Pfam" id="PF01638">
    <property type="entry name" value="HxlR"/>
    <property type="match status" value="1"/>
</dbReference>
<evidence type="ECO:0000256" key="1">
    <source>
        <dbReference type="ARBA" id="ARBA00023015"/>
    </source>
</evidence>
<protein>
    <submittedName>
        <fullName evidence="5">Helix-turn-helix transcriptional regulator</fullName>
    </submittedName>
</protein>
<organism evidence="5 6">
    <name type="scientific">Caproiciproducens faecalis</name>
    <dbReference type="NCBI Taxonomy" id="2820301"/>
    <lineage>
        <taxon>Bacteria</taxon>
        <taxon>Bacillati</taxon>
        <taxon>Bacillota</taxon>
        <taxon>Clostridia</taxon>
        <taxon>Eubacteriales</taxon>
        <taxon>Acutalibacteraceae</taxon>
        <taxon>Caproiciproducens</taxon>
    </lineage>
</organism>
<dbReference type="EMBL" id="JAGFNZ010000001">
    <property type="protein sequence ID" value="MBW7571879.1"/>
    <property type="molecule type" value="Genomic_DNA"/>
</dbReference>
<dbReference type="PROSITE" id="PS51118">
    <property type="entry name" value="HTH_HXLR"/>
    <property type="match status" value="1"/>
</dbReference>
<dbReference type="RefSeq" id="WP_219964259.1">
    <property type="nucleotide sequence ID" value="NZ_JAGFNZ010000001.1"/>
</dbReference>
<gene>
    <name evidence="5" type="ORF">J5W02_03555</name>
</gene>
<dbReference type="PANTHER" id="PTHR33204">
    <property type="entry name" value="TRANSCRIPTIONAL REGULATOR, MARR FAMILY"/>
    <property type="match status" value="1"/>
</dbReference>
<keyword evidence="6" id="KW-1185">Reference proteome</keyword>
<evidence type="ECO:0000259" key="4">
    <source>
        <dbReference type="PROSITE" id="PS51118"/>
    </source>
</evidence>
<evidence type="ECO:0000313" key="6">
    <source>
        <dbReference type="Proteomes" id="UP000719942"/>
    </source>
</evidence>
<dbReference type="Proteomes" id="UP000719942">
    <property type="component" value="Unassembled WGS sequence"/>
</dbReference>
<evidence type="ECO:0000256" key="2">
    <source>
        <dbReference type="ARBA" id="ARBA00023125"/>
    </source>
</evidence>
<proteinExistence type="predicted"/>
<keyword evidence="1" id="KW-0805">Transcription regulation</keyword>
<feature type="domain" description="HTH hxlR-type" evidence="4">
    <location>
        <begin position="12"/>
        <end position="111"/>
    </location>
</feature>
<keyword evidence="2" id="KW-0238">DNA-binding</keyword>
<accession>A0ABS7DKR0</accession>
<evidence type="ECO:0000256" key="3">
    <source>
        <dbReference type="ARBA" id="ARBA00023163"/>
    </source>
</evidence>
<dbReference type="InterPro" id="IPR002577">
    <property type="entry name" value="HTH_HxlR"/>
</dbReference>